<name>A0A2S4KZG9_9HYPO</name>
<evidence type="ECO:0000313" key="2">
    <source>
        <dbReference type="Proteomes" id="UP000237481"/>
    </source>
</evidence>
<dbReference type="AlphaFoldDB" id="A0A2S4KZG9"/>
<reference evidence="1 2" key="1">
    <citation type="submission" date="2018-01" db="EMBL/GenBank/DDBJ databases">
        <title>Harnessing the power of phylogenomics to disentangle the directionality and signatures of interkingdom host jumping in the parasitic fungal genus Tolypocladium.</title>
        <authorList>
            <person name="Quandt C.A."/>
            <person name="Patterson W."/>
            <person name="Spatafora J.W."/>
        </authorList>
    </citation>
    <scope>NUCLEOTIDE SEQUENCE [LARGE SCALE GENOMIC DNA]</scope>
    <source>
        <strain evidence="1 2">NRBC 100945</strain>
    </source>
</reference>
<comment type="caution">
    <text evidence="1">The sequence shown here is derived from an EMBL/GenBank/DDBJ whole genome shotgun (WGS) entry which is preliminary data.</text>
</comment>
<proteinExistence type="predicted"/>
<dbReference type="EMBL" id="PKSG01000432">
    <property type="protein sequence ID" value="POR35591.1"/>
    <property type="molecule type" value="Genomic_DNA"/>
</dbReference>
<sequence>MSSDIITEPMSPRRANYTRDRHPFKVCCAICGVVLATEDAWMQIVTEDGVPENHDEIHPFYENPEGDKLSLTDWLDDVRLLADTSPSLHHMTVELSPLARDNGNGYFIVAGTPPVVRAYYRDEWERYIVPFHDECFQILQQYLGPGDINMTVLYDTFVGLSKDEDTCMAMGSLGITSRYEAAELLRSHTMSFRKGVEYLSISPMDIPELARFYEALPLLRHSDSGTVEASIASRAPSSDPFRYLAPEILLIMASEMDIPTLLRWRAASLVAARCPLSNGFWKRRVRREMGWLFDFPQLLSREVELQVDWEQVFQSLYFASNPCNEDRIDGLVNRRYIWEQQCPQIAKPYLFKLANKNVDIRNLIRQLQNLSLEKGEVLVHPAPLKVTQHCPTLFNNLAELGTIEPVLVVSWTELGDLASIDIEKNGKSESAGHMYMDDREGKDKVVLVERVPIPRDDWLTGLGFAIQDGECWVVFSRDTDDESFDDDANMGDAEDRRVPTEQQRIVGLDVYFAKRQPVHLGAHGESYNSVRVARDKFVVGLTMTRRTYRGTISHAALIQASATYCQGNKRFAQCQ</sequence>
<evidence type="ECO:0000313" key="1">
    <source>
        <dbReference type="EMBL" id="POR35591.1"/>
    </source>
</evidence>
<dbReference type="STRING" id="94208.A0A2S4KZG9"/>
<accession>A0A2S4KZG9</accession>
<dbReference type="OrthoDB" id="9984533at2759"/>
<dbReference type="Proteomes" id="UP000237481">
    <property type="component" value="Unassembled WGS sequence"/>
</dbReference>
<keyword evidence="2" id="KW-1185">Reference proteome</keyword>
<organism evidence="1 2">
    <name type="scientific">Tolypocladium paradoxum</name>
    <dbReference type="NCBI Taxonomy" id="94208"/>
    <lineage>
        <taxon>Eukaryota</taxon>
        <taxon>Fungi</taxon>
        <taxon>Dikarya</taxon>
        <taxon>Ascomycota</taxon>
        <taxon>Pezizomycotina</taxon>
        <taxon>Sordariomycetes</taxon>
        <taxon>Hypocreomycetidae</taxon>
        <taxon>Hypocreales</taxon>
        <taxon>Ophiocordycipitaceae</taxon>
        <taxon>Tolypocladium</taxon>
    </lineage>
</organism>
<gene>
    <name evidence="1" type="ORF">TPAR_04221</name>
</gene>
<evidence type="ECO:0008006" key="3">
    <source>
        <dbReference type="Google" id="ProtNLM"/>
    </source>
</evidence>
<protein>
    <recommendedName>
        <fullName evidence="3">F-box domain-containing protein</fullName>
    </recommendedName>
</protein>